<organism evidence="1 2">
    <name type="scientific">Favolaschia claudopus</name>
    <dbReference type="NCBI Taxonomy" id="2862362"/>
    <lineage>
        <taxon>Eukaryota</taxon>
        <taxon>Fungi</taxon>
        <taxon>Dikarya</taxon>
        <taxon>Basidiomycota</taxon>
        <taxon>Agaricomycotina</taxon>
        <taxon>Agaricomycetes</taxon>
        <taxon>Agaricomycetidae</taxon>
        <taxon>Agaricales</taxon>
        <taxon>Marasmiineae</taxon>
        <taxon>Mycenaceae</taxon>
        <taxon>Favolaschia</taxon>
    </lineage>
</organism>
<comment type="caution">
    <text evidence="1">The sequence shown here is derived from an EMBL/GenBank/DDBJ whole genome shotgun (WGS) entry which is preliminary data.</text>
</comment>
<dbReference type="AlphaFoldDB" id="A0AAW0A7S8"/>
<sequence>MDVDSQAPDPALFLEDLTRADGLWFEDCGLIILAEKTIFRVSRDYLAAHSPIFKDMLALPAPREVDMMLGCPFVALPDSADDITVFLKALMFPDFFEPHPAPASYAILTAVLRMSHKYDVATLRKRALVHLSAQFPTQLHDYEFLASQKDPPWIAELQDVHGPGFHALTALARSLSIEWILPIAFYRVCAFSAEQDILTVAHTLSDKVNIVTACRTLEGAAVTNMLDFLWPSPVDACCTPSQCSASKFAMRRRMELVRNRPSSLAPRMPLDLLRMSDWEALSVCTACLASMKANHEEAKKEHWDSIPEMFELPSWTELEKRKAEALK</sequence>
<evidence type="ECO:0000313" key="1">
    <source>
        <dbReference type="EMBL" id="KAK7002232.1"/>
    </source>
</evidence>
<evidence type="ECO:0000313" key="2">
    <source>
        <dbReference type="Proteomes" id="UP001362999"/>
    </source>
</evidence>
<gene>
    <name evidence="1" type="ORF">R3P38DRAFT_3404703</name>
</gene>
<accession>A0AAW0A7S8</accession>
<dbReference type="EMBL" id="JAWWNJ010000079">
    <property type="protein sequence ID" value="KAK7002232.1"/>
    <property type="molecule type" value="Genomic_DNA"/>
</dbReference>
<proteinExistence type="predicted"/>
<keyword evidence="2" id="KW-1185">Reference proteome</keyword>
<dbReference type="Proteomes" id="UP001362999">
    <property type="component" value="Unassembled WGS sequence"/>
</dbReference>
<protein>
    <submittedName>
        <fullName evidence="1">BTB domain-containing protein</fullName>
    </submittedName>
</protein>
<dbReference type="Gene3D" id="3.30.710.10">
    <property type="entry name" value="Potassium Channel Kv1.1, Chain A"/>
    <property type="match status" value="1"/>
</dbReference>
<dbReference type="InterPro" id="IPR011333">
    <property type="entry name" value="SKP1/BTB/POZ_sf"/>
</dbReference>
<reference evidence="1 2" key="1">
    <citation type="journal article" date="2024" name="J Genomics">
        <title>Draft genome sequencing and assembly of Favolaschia claudopus CIRM-BRFM 2984 isolated from oak limbs.</title>
        <authorList>
            <person name="Navarro D."/>
            <person name="Drula E."/>
            <person name="Chaduli D."/>
            <person name="Cazenave R."/>
            <person name="Ahrendt S."/>
            <person name="Wang J."/>
            <person name="Lipzen A."/>
            <person name="Daum C."/>
            <person name="Barry K."/>
            <person name="Grigoriev I.V."/>
            <person name="Favel A."/>
            <person name="Rosso M.N."/>
            <person name="Martin F."/>
        </authorList>
    </citation>
    <scope>NUCLEOTIDE SEQUENCE [LARGE SCALE GENOMIC DNA]</scope>
    <source>
        <strain evidence="1 2">CIRM-BRFM 2984</strain>
    </source>
</reference>
<name>A0AAW0A7S8_9AGAR</name>